<organism evidence="7 8">
    <name type="scientific">Mycobacteroides abscessus</name>
    <dbReference type="NCBI Taxonomy" id="36809"/>
    <lineage>
        <taxon>Bacteria</taxon>
        <taxon>Bacillati</taxon>
        <taxon>Actinomycetota</taxon>
        <taxon>Actinomycetes</taxon>
        <taxon>Mycobacteriales</taxon>
        <taxon>Mycobacteriaceae</taxon>
        <taxon>Mycobacteroides</taxon>
    </lineage>
</organism>
<keyword evidence="5 6" id="KW-0949">S-adenosyl-L-methionine</keyword>
<name>A0A0U0ZLA9_9MYCO</name>
<dbReference type="NCBIfam" id="TIGR00027">
    <property type="entry name" value="mthyl_TIGR00027"/>
    <property type="match status" value="1"/>
</dbReference>
<dbReference type="PANTHER" id="PTHR43619">
    <property type="entry name" value="S-ADENOSYL-L-METHIONINE-DEPENDENT METHYLTRANSFERASE YKTD-RELATED"/>
    <property type="match status" value="1"/>
</dbReference>
<dbReference type="InterPro" id="IPR029063">
    <property type="entry name" value="SAM-dependent_MTases_sf"/>
</dbReference>
<dbReference type="EC" id="2.1.1.-" evidence="6"/>
<comment type="function">
    <text evidence="1 6">Exhibits S-adenosyl-L-methionine-dependent methyltransferase activity.</text>
</comment>
<dbReference type="AlphaFoldDB" id="A0A0U0ZLA9"/>
<evidence type="ECO:0000256" key="1">
    <source>
        <dbReference type="ARBA" id="ARBA00003907"/>
    </source>
</evidence>
<dbReference type="SUPFAM" id="SSF53335">
    <property type="entry name" value="S-adenosyl-L-methionine-dependent methyltransferases"/>
    <property type="match status" value="1"/>
</dbReference>
<dbReference type="GO" id="GO:0032259">
    <property type="term" value="P:methylation"/>
    <property type="evidence" value="ECO:0007669"/>
    <property type="project" value="UniProtKB-KW"/>
</dbReference>
<evidence type="ECO:0000313" key="8">
    <source>
        <dbReference type="Proteomes" id="UP000045782"/>
    </source>
</evidence>
<dbReference type="GO" id="GO:0008168">
    <property type="term" value="F:methyltransferase activity"/>
    <property type="evidence" value="ECO:0007669"/>
    <property type="project" value="UniProtKB-UniRule"/>
</dbReference>
<comment type="similarity">
    <text evidence="2 6">Belongs to the UPF0677 family.</text>
</comment>
<evidence type="ECO:0000256" key="6">
    <source>
        <dbReference type="RuleBase" id="RU362030"/>
    </source>
</evidence>
<keyword evidence="3 6" id="KW-0489">Methyltransferase</keyword>
<dbReference type="EMBL" id="CSWP01000003">
    <property type="protein sequence ID" value="CPV49747.1"/>
    <property type="molecule type" value="Genomic_DNA"/>
</dbReference>
<evidence type="ECO:0000256" key="3">
    <source>
        <dbReference type="ARBA" id="ARBA00022603"/>
    </source>
</evidence>
<protein>
    <recommendedName>
        <fullName evidence="6">S-adenosyl-L-methionine-dependent methyltransferase</fullName>
        <ecNumber evidence="6">2.1.1.-</ecNumber>
    </recommendedName>
</protein>
<sequence>MSTWLSPSQSIVAIMRTDRDNWDINTSVGSTALFVAASRALEATKPAPLAADQYAEVFCRAAGGEWAELVAGGVPEHPLRSEDFGQYFVSFQGARTRYFDTYFGKAIEAGVKQVVILASGLDSRAYRLDWAPGTTVFELDQPLVHQFKREVLDQHGAEPKAVRAEISVDLREDWGKALQDKGFDPSEPSAWLVEGLLIYLPADAQERLFESIDQLAAPGSFVGIEQMTTYADVVFAMLVAGANESGDQANSDFFSLIYNEQRSEASTWFRCHGWDSERTELLDYLNFSGRTLPEPSQPAWYMFNSISLVSAVKG</sequence>
<gene>
    <name evidence="7" type="ORF">ERS075579_02145</name>
</gene>
<dbReference type="Proteomes" id="UP000045782">
    <property type="component" value="Unassembled WGS sequence"/>
</dbReference>
<dbReference type="InterPro" id="IPR011610">
    <property type="entry name" value="SAM_mthyl_Trfase_ML2640-like"/>
</dbReference>
<evidence type="ECO:0000256" key="2">
    <source>
        <dbReference type="ARBA" id="ARBA00008138"/>
    </source>
</evidence>
<dbReference type="Pfam" id="PF04072">
    <property type="entry name" value="LCM"/>
    <property type="match status" value="1"/>
</dbReference>
<accession>A0A0U0ZLA9</accession>
<dbReference type="InterPro" id="IPR007213">
    <property type="entry name" value="Ppm1/Ppm2/Tcmp"/>
</dbReference>
<reference evidence="7 8" key="1">
    <citation type="submission" date="2015-03" db="EMBL/GenBank/DDBJ databases">
        <authorList>
            <person name="Murphy D."/>
        </authorList>
    </citation>
    <scope>NUCLEOTIDE SEQUENCE [LARGE SCALE GENOMIC DNA]</scope>
    <source>
        <strain evidence="7 8">PAP088</strain>
    </source>
</reference>
<evidence type="ECO:0000313" key="7">
    <source>
        <dbReference type="EMBL" id="CPV49747.1"/>
    </source>
</evidence>
<keyword evidence="4 7" id="KW-0808">Transferase</keyword>
<evidence type="ECO:0000256" key="5">
    <source>
        <dbReference type="ARBA" id="ARBA00022691"/>
    </source>
</evidence>
<proteinExistence type="inferred from homology"/>
<evidence type="ECO:0000256" key="4">
    <source>
        <dbReference type="ARBA" id="ARBA00022679"/>
    </source>
</evidence>
<dbReference type="PANTHER" id="PTHR43619:SF2">
    <property type="entry name" value="S-ADENOSYL-L-METHIONINE-DEPENDENT METHYLTRANSFERASES SUPERFAMILY PROTEIN"/>
    <property type="match status" value="1"/>
</dbReference>
<dbReference type="Gene3D" id="3.40.50.150">
    <property type="entry name" value="Vaccinia Virus protein VP39"/>
    <property type="match status" value="1"/>
</dbReference>